<sequence length="152" mass="15728">MKLASILIPLATAVGTVMAATSCLPSLNSTSTCEGADTYNLCRTNALAKFCEATDALCHCMQAKEFVYCTQYCRNDPAVTSALNTCQMAEQENQCKGIPLESQTNAVASPTVTSPGSKSNPTSNILSGSNGLTVLSSGNVVLVSGVLIALLL</sequence>
<keyword evidence="3" id="KW-1185">Reference proteome</keyword>
<dbReference type="EMBL" id="JASJQH010007558">
    <property type="protein sequence ID" value="KAK9704448.1"/>
    <property type="molecule type" value="Genomic_DNA"/>
</dbReference>
<feature type="signal peptide" evidence="1">
    <location>
        <begin position="1"/>
        <end position="19"/>
    </location>
</feature>
<name>A0ABR2VVV0_9FUNG</name>
<feature type="chain" id="PRO_5045324341" evidence="1">
    <location>
        <begin position="20"/>
        <end position="152"/>
    </location>
</feature>
<reference evidence="2 3" key="1">
    <citation type="submission" date="2023-04" db="EMBL/GenBank/DDBJ databases">
        <title>Genome of Basidiobolus ranarum AG-B5.</title>
        <authorList>
            <person name="Stajich J.E."/>
            <person name="Carter-House D."/>
            <person name="Gryganskyi A."/>
        </authorList>
    </citation>
    <scope>NUCLEOTIDE SEQUENCE [LARGE SCALE GENOMIC DNA]</scope>
    <source>
        <strain evidence="2 3">AG-B5</strain>
    </source>
</reference>
<gene>
    <name evidence="2" type="ORF">K7432_010195</name>
</gene>
<dbReference type="Proteomes" id="UP001479436">
    <property type="component" value="Unassembled WGS sequence"/>
</dbReference>
<proteinExistence type="predicted"/>
<evidence type="ECO:0000313" key="2">
    <source>
        <dbReference type="EMBL" id="KAK9704448.1"/>
    </source>
</evidence>
<protein>
    <submittedName>
        <fullName evidence="2">Uncharacterized protein</fullName>
    </submittedName>
</protein>
<comment type="caution">
    <text evidence="2">The sequence shown here is derived from an EMBL/GenBank/DDBJ whole genome shotgun (WGS) entry which is preliminary data.</text>
</comment>
<keyword evidence="1" id="KW-0732">Signal</keyword>
<organism evidence="2 3">
    <name type="scientific">Basidiobolus ranarum</name>
    <dbReference type="NCBI Taxonomy" id="34480"/>
    <lineage>
        <taxon>Eukaryota</taxon>
        <taxon>Fungi</taxon>
        <taxon>Fungi incertae sedis</taxon>
        <taxon>Zoopagomycota</taxon>
        <taxon>Entomophthoromycotina</taxon>
        <taxon>Basidiobolomycetes</taxon>
        <taxon>Basidiobolales</taxon>
        <taxon>Basidiobolaceae</taxon>
        <taxon>Basidiobolus</taxon>
    </lineage>
</organism>
<dbReference type="PROSITE" id="PS51257">
    <property type="entry name" value="PROKAR_LIPOPROTEIN"/>
    <property type="match status" value="1"/>
</dbReference>
<evidence type="ECO:0000313" key="3">
    <source>
        <dbReference type="Proteomes" id="UP001479436"/>
    </source>
</evidence>
<evidence type="ECO:0000256" key="1">
    <source>
        <dbReference type="SAM" id="SignalP"/>
    </source>
</evidence>
<accession>A0ABR2VVV0</accession>